<organism evidence="1 2">
    <name type="scientific">Bauhinia variegata</name>
    <name type="common">Purple orchid tree</name>
    <name type="synonym">Phanera variegata</name>
    <dbReference type="NCBI Taxonomy" id="167791"/>
    <lineage>
        <taxon>Eukaryota</taxon>
        <taxon>Viridiplantae</taxon>
        <taxon>Streptophyta</taxon>
        <taxon>Embryophyta</taxon>
        <taxon>Tracheophyta</taxon>
        <taxon>Spermatophyta</taxon>
        <taxon>Magnoliopsida</taxon>
        <taxon>eudicotyledons</taxon>
        <taxon>Gunneridae</taxon>
        <taxon>Pentapetalae</taxon>
        <taxon>rosids</taxon>
        <taxon>fabids</taxon>
        <taxon>Fabales</taxon>
        <taxon>Fabaceae</taxon>
        <taxon>Cercidoideae</taxon>
        <taxon>Cercideae</taxon>
        <taxon>Bauhiniinae</taxon>
        <taxon>Bauhinia</taxon>
    </lineage>
</organism>
<proteinExistence type="predicted"/>
<name>A0ACB9NIV0_BAUVA</name>
<accession>A0ACB9NIV0</accession>
<protein>
    <submittedName>
        <fullName evidence="1">Uncharacterized protein</fullName>
    </submittedName>
</protein>
<reference evidence="1 2" key="1">
    <citation type="journal article" date="2022" name="DNA Res.">
        <title>Chromosomal-level genome assembly of the orchid tree Bauhinia variegata (Leguminosae; Cercidoideae) supports the allotetraploid origin hypothesis of Bauhinia.</title>
        <authorList>
            <person name="Zhong Y."/>
            <person name="Chen Y."/>
            <person name="Zheng D."/>
            <person name="Pang J."/>
            <person name="Liu Y."/>
            <person name="Luo S."/>
            <person name="Meng S."/>
            <person name="Qian L."/>
            <person name="Wei D."/>
            <person name="Dai S."/>
            <person name="Zhou R."/>
        </authorList>
    </citation>
    <scope>NUCLEOTIDE SEQUENCE [LARGE SCALE GENOMIC DNA]</scope>
    <source>
        <strain evidence="1">BV-YZ2020</strain>
    </source>
</reference>
<evidence type="ECO:0000313" key="1">
    <source>
        <dbReference type="EMBL" id="KAI4335674.1"/>
    </source>
</evidence>
<gene>
    <name evidence="1" type="ORF">L6164_014301</name>
</gene>
<dbReference type="EMBL" id="CM039431">
    <property type="protein sequence ID" value="KAI4335674.1"/>
    <property type="molecule type" value="Genomic_DNA"/>
</dbReference>
<evidence type="ECO:0000313" key="2">
    <source>
        <dbReference type="Proteomes" id="UP000828941"/>
    </source>
</evidence>
<sequence>MVAAYSDASGRPLEVSGNGCSGDMKQNDHDSNAAGINGISNFGIDHLWSPASTKNNVNNLLENVVKLDTSHEQDDKGVSYKEKKEHREEKIQIMKKAGESDEKCEQSLMKETSLKYGNYTADGFSKSGEKHKTLTRKVAPAEKLWDGFLQLNPSVTVSAVAFFKSGEKMPDIKWSDSVEVKGKVKLEDFQKYVQDLRRSRNRRLMVVSLRWKEGSSKSGLTGIKKVANGYKEGHRVGFAQLSPGIDLYVCPRSDTIITILAKHGFFKGKTAIEDNKDSLIGCVVWRRNQTKLKSGEDKSEKRKGQVSISNVSPSGLPPESNLEPSGARRNDAAPNLGLQNLSTSYDSLAAQCTESISPSVPVGPKTSYSDSANQQVSVRQLSKFDSPLMGKSGEVQQELNLKLERAVWDLPSEVSKHSSPILGGEDDLPEFDFGTSCGVVSQDVNNKVLNSLTMDKNLLDKRFRNMDSLLPPVVPNLKSWPSSFQGRLENLGRPGLAAADDTPYMPPQKKVCNRNSISMLPFVVSRQRDTKMSYAASVALPTRNHFDDDDDMPEWSPPDINLEKQSRKVTNQSSNILIHSKEPNSIHPLMSAATQNSFPFSSSIPAERPQVSIQRAHFTFHRQQAWPITANSCMLKGPASYRESNCNSSFRPESCLNNGKMQINRWVRKDWMS</sequence>
<comment type="caution">
    <text evidence="1">The sequence shown here is derived from an EMBL/GenBank/DDBJ whole genome shotgun (WGS) entry which is preliminary data.</text>
</comment>
<dbReference type="Proteomes" id="UP000828941">
    <property type="component" value="Chromosome 6"/>
</dbReference>
<keyword evidence="2" id="KW-1185">Reference proteome</keyword>